<dbReference type="EMBL" id="PPSL01000006">
    <property type="protein sequence ID" value="PQJ09356.1"/>
    <property type="molecule type" value="Genomic_DNA"/>
</dbReference>
<feature type="signal peptide" evidence="1">
    <location>
        <begin position="1"/>
        <end position="19"/>
    </location>
</feature>
<dbReference type="Gene3D" id="2.120.10.10">
    <property type="match status" value="1"/>
</dbReference>
<proteinExistence type="predicted"/>
<dbReference type="InterPro" id="IPR026444">
    <property type="entry name" value="Secre_tail"/>
</dbReference>
<dbReference type="InterPro" id="IPR036278">
    <property type="entry name" value="Sialidase_sf"/>
</dbReference>
<name>A0A2S7SS31_9BACT</name>
<dbReference type="Pfam" id="PF18962">
    <property type="entry name" value="Por_Secre_tail"/>
    <property type="match status" value="1"/>
</dbReference>
<evidence type="ECO:0000256" key="1">
    <source>
        <dbReference type="SAM" id="SignalP"/>
    </source>
</evidence>
<dbReference type="SUPFAM" id="SSF50939">
    <property type="entry name" value="Sialidases"/>
    <property type="match status" value="1"/>
</dbReference>
<gene>
    <name evidence="3" type="ORF">CJD36_019095</name>
</gene>
<evidence type="ECO:0000313" key="4">
    <source>
        <dbReference type="Proteomes" id="UP000239872"/>
    </source>
</evidence>
<evidence type="ECO:0000313" key="3">
    <source>
        <dbReference type="EMBL" id="PQJ09356.1"/>
    </source>
</evidence>
<dbReference type="NCBIfam" id="TIGR04183">
    <property type="entry name" value="Por_Secre_tail"/>
    <property type="match status" value="1"/>
</dbReference>
<comment type="caution">
    <text evidence="3">The sequence shown here is derived from an EMBL/GenBank/DDBJ whole genome shotgun (WGS) entry which is preliminary data.</text>
</comment>
<accession>A0A2S7SS31</accession>
<dbReference type="OrthoDB" id="847524at2"/>
<feature type="chain" id="PRO_5015586758" description="Secretion system C-terminal sorting domain-containing protein" evidence="1">
    <location>
        <begin position="20"/>
        <end position="483"/>
    </location>
</feature>
<keyword evidence="1" id="KW-0732">Signal</keyword>
<dbReference type="AlphaFoldDB" id="A0A2S7SS31"/>
<sequence length="483" mass="51494">MKQIFTSLILVAGSLQSFAQVTWSTPVTVSTGGTLGNLHPRVTLNRSGNPMVLWGKTDTKAYFSRWNGTAFTTPVAVGNMGINVFAQSWAGPDIASYGDTVYVTMKRSPETMNMNHMYMAHSYDGGVTFSDTVRIDNIDTSMSRFPIVTTTSTGNPLVAFMKFNTTFGDAKYVVSRSTSYGMSFSADALASGTAGDVCDCCPASIISSGSKAIMLFRNNLSNIRDIWAGMSSDGGATFPMNIPVDTTNWMIMSCPSSGPDGFIIGDSIYTVFMSTSTGTALVHLSRASISGMTAKHSPITGMFTGLSSQNYPRIANAGNAATAVWKQNTSSGNSIVYSFTNNITSGLPAYTVVPTATGSGMMNADVAMTPGAIHIVWEDDNSGKVMYVKGTYTVPSSIENVAGKERIEIYPNPANEEFTVSLNKVSSISYCSLIDNSGRNIELKPVVANGKATFSLSGVAKGGYYFVMQDEAGKSYYSKVIVQ</sequence>
<reference evidence="3 4" key="1">
    <citation type="submission" date="2018-01" db="EMBL/GenBank/DDBJ databases">
        <title>A novel member of the phylum Bacteroidetes isolated from glacier ice.</title>
        <authorList>
            <person name="Liu Q."/>
            <person name="Xin Y.-H."/>
        </authorList>
    </citation>
    <scope>NUCLEOTIDE SEQUENCE [LARGE SCALE GENOMIC DNA]</scope>
    <source>
        <strain evidence="3 4">RB1R16</strain>
    </source>
</reference>
<protein>
    <recommendedName>
        <fullName evidence="2">Secretion system C-terminal sorting domain-containing protein</fullName>
    </recommendedName>
</protein>
<evidence type="ECO:0000259" key="2">
    <source>
        <dbReference type="Pfam" id="PF18962"/>
    </source>
</evidence>
<feature type="domain" description="Secretion system C-terminal sorting" evidence="2">
    <location>
        <begin position="409"/>
        <end position="482"/>
    </location>
</feature>
<keyword evidence="4" id="KW-1185">Reference proteome</keyword>
<dbReference type="RefSeq" id="WP_105040806.1">
    <property type="nucleotide sequence ID" value="NZ_PPSL01000006.1"/>
</dbReference>
<organism evidence="3 4">
    <name type="scientific">Flavipsychrobacter stenotrophus</name>
    <dbReference type="NCBI Taxonomy" id="2077091"/>
    <lineage>
        <taxon>Bacteria</taxon>
        <taxon>Pseudomonadati</taxon>
        <taxon>Bacteroidota</taxon>
        <taxon>Chitinophagia</taxon>
        <taxon>Chitinophagales</taxon>
        <taxon>Chitinophagaceae</taxon>
        <taxon>Flavipsychrobacter</taxon>
    </lineage>
</organism>
<dbReference type="Proteomes" id="UP000239872">
    <property type="component" value="Unassembled WGS sequence"/>
</dbReference>